<dbReference type="OMA" id="EEFWYGD"/>
<organism evidence="2 3">
    <name type="scientific">Trametes pubescens</name>
    <name type="common">White-rot fungus</name>
    <dbReference type="NCBI Taxonomy" id="154538"/>
    <lineage>
        <taxon>Eukaryota</taxon>
        <taxon>Fungi</taxon>
        <taxon>Dikarya</taxon>
        <taxon>Basidiomycota</taxon>
        <taxon>Agaricomycotina</taxon>
        <taxon>Agaricomycetes</taxon>
        <taxon>Polyporales</taxon>
        <taxon>Polyporaceae</taxon>
        <taxon>Trametes</taxon>
    </lineage>
</organism>
<dbReference type="EMBL" id="MNAD01000911">
    <property type="protein sequence ID" value="OJT09457.1"/>
    <property type="molecule type" value="Genomic_DNA"/>
</dbReference>
<reference evidence="2 3" key="1">
    <citation type="submission" date="2016-10" db="EMBL/GenBank/DDBJ databases">
        <title>Genome sequence of the basidiomycete white-rot fungus Trametes pubescens.</title>
        <authorList>
            <person name="Makela M.R."/>
            <person name="Granchi Z."/>
            <person name="Peng M."/>
            <person name="De Vries R.P."/>
            <person name="Grigoriev I."/>
            <person name="Riley R."/>
            <person name="Hilden K."/>
        </authorList>
    </citation>
    <scope>NUCLEOTIDE SEQUENCE [LARGE SCALE GENOMIC DNA]</scope>
    <source>
        <strain evidence="2 3">FBCC735</strain>
    </source>
</reference>
<sequence length="273" mass="30231">MSTLKRARRDSTDGSFDGQDGTQQGPEDSAAFPESTRTLDEEFWYGDGNIILLAGDVEFRVYMGLLAENSPVLRDLYYTNDFDVWDKHTDYCPPGFEDVHSIGVVNLAHLTGETSLLPTALLACCQLGQRIVNGFEREDGTHEHLTLGDVSLCHTARKRLIYESTRMACLGLRPMVSDECKTAAVCKRGFKRLLDRIEADVSVIVGMDPFQCKTAFEEDVYQEDDLCKACRAVVDDHNDRERCALWNRLPEILGIAEPGPGGAEEGSEAVGAT</sequence>
<evidence type="ECO:0000313" key="2">
    <source>
        <dbReference type="EMBL" id="OJT09457.1"/>
    </source>
</evidence>
<proteinExistence type="predicted"/>
<accession>A0A1M2VPD8</accession>
<dbReference type="Proteomes" id="UP000184267">
    <property type="component" value="Unassembled WGS sequence"/>
</dbReference>
<dbReference type="OrthoDB" id="10426769at2759"/>
<evidence type="ECO:0000256" key="1">
    <source>
        <dbReference type="SAM" id="MobiDB-lite"/>
    </source>
</evidence>
<keyword evidence="3" id="KW-1185">Reference proteome</keyword>
<name>A0A1M2VPD8_TRAPU</name>
<gene>
    <name evidence="2" type="ORF">TRAPUB_14060</name>
</gene>
<protein>
    <recommendedName>
        <fullName evidence="4">BTB domain-containing protein</fullName>
    </recommendedName>
</protein>
<comment type="caution">
    <text evidence="2">The sequence shown here is derived from an EMBL/GenBank/DDBJ whole genome shotgun (WGS) entry which is preliminary data.</text>
</comment>
<evidence type="ECO:0000313" key="3">
    <source>
        <dbReference type="Proteomes" id="UP000184267"/>
    </source>
</evidence>
<evidence type="ECO:0008006" key="4">
    <source>
        <dbReference type="Google" id="ProtNLM"/>
    </source>
</evidence>
<feature type="region of interest" description="Disordered" evidence="1">
    <location>
        <begin position="1"/>
        <end position="33"/>
    </location>
</feature>
<dbReference type="AlphaFoldDB" id="A0A1M2VPD8"/>